<dbReference type="Proteomes" id="UP000006176">
    <property type="component" value="Chromosome"/>
</dbReference>
<dbReference type="AlphaFoldDB" id="I3XXN1"/>
<name>I3XXN1_SULBS</name>
<organism evidence="1 2">
    <name type="scientific">Sulfurospirillum barnesii (strain ATCC 700032 / DSM 10660 / SES-3)</name>
    <dbReference type="NCBI Taxonomy" id="760154"/>
    <lineage>
        <taxon>Bacteria</taxon>
        <taxon>Pseudomonadati</taxon>
        <taxon>Campylobacterota</taxon>
        <taxon>Epsilonproteobacteria</taxon>
        <taxon>Campylobacterales</taxon>
        <taxon>Sulfurospirillaceae</taxon>
        <taxon>Sulfurospirillum</taxon>
    </lineage>
</organism>
<protein>
    <submittedName>
        <fullName evidence="1">Uncharacterized protein</fullName>
    </submittedName>
</protein>
<keyword evidence="2" id="KW-1185">Reference proteome</keyword>
<gene>
    <name evidence="1" type="ordered locus">Sulba_1416</name>
</gene>
<dbReference type="eggNOG" id="ENOG5032NNT">
    <property type="taxonomic scope" value="Bacteria"/>
</dbReference>
<dbReference type="PATRIC" id="fig|760154.4.peg.1420"/>
<evidence type="ECO:0000313" key="2">
    <source>
        <dbReference type="Proteomes" id="UP000006176"/>
    </source>
</evidence>
<dbReference type="STRING" id="760154.Sulba_1416"/>
<evidence type="ECO:0000313" key="1">
    <source>
        <dbReference type="EMBL" id="AFL68705.1"/>
    </source>
</evidence>
<accession>I3XXN1</accession>
<reference evidence="1 2" key="1">
    <citation type="submission" date="2012-06" db="EMBL/GenBank/DDBJ databases">
        <title>Complete sequence of Sulfurospirillum barnesii SES-3.</title>
        <authorList>
            <consortium name="US DOE Joint Genome Institute"/>
            <person name="Lucas S."/>
            <person name="Han J."/>
            <person name="Lapidus A."/>
            <person name="Cheng J.-F."/>
            <person name="Goodwin L."/>
            <person name="Pitluck S."/>
            <person name="Peters L."/>
            <person name="Ovchinnikova G."/>
            <person name="Lu M."/>
            <person name="Detter J.C."/>
            <person name="Han C."/>
            <person name="Tapia R."/>
            <person name="Land M."/>
            <person name="Hauser L."/>
            <person name="Kyrpides N."/>
            <person name="Ivanova N."/>
            <person name="Pagani I."/>
            <person name="Stolz J."/>
            <person name="Arkin A."/>
            <person name="Dehal P."/>
            <person name="Oremland R."/>
            <person name="Saltikov C."/>
            <person name="Basu P."/>
            <person name="Hollibaugh J."/>
            <person name="Newman D."/>
            <person name="Stolyar S."/>
            <person name="Hazen T."/>
            <person name="Woyke T."/>
        </authorList>
    </citation>
    <scope>NUCLEOTIDE SEQUENCE [LARGE SCALE GENOMIC DNA]</scope>
    <source>
        <strain evidence="2">ATCC 700032 / DSM 10660 / SES-3</strain>
    </source>
</reference>
<dbReference type="OrthoDB" id="5347455at2"/>
<dbReference type="KEGG" id="sba:Sulba_1416"/>
<dbReference type="EMBL" id="CP003333">
    <property type="protein sequence ID" value="AFL68705.1"/>
    <property type="molecule type" value="Genomic_DNA"/>
</dbReference>
<sequence>MAMHVVLIVEVEGLKDKVIFEKHLKKEGFTPIEEEEFAYEGDTTTHLFSTRAFILEVVEKGLKKSGFLTCKIMFQVGENPMEAYRFSHENNTFEPVAI</sequence>
<dbReference type="HOGENOM" id="CLU_2358624_0_0_7"/>
<proteinExistence type="predicted"/>